<evidence type="ECO:0000256" key="1">
    <source>
        <dbReference type="ARBA" id="ARBA00004418"/>
    </source>
</evidence>
<feature type="domain" description="Pili assembly chaperone N-terminal" evidence="6">
    <location>
        <begin position="27"/>
        <end position="146"/>
    </location>
</feature>
<dbReference type="PANTHER" id="PTHR30251:SF2">
    <property type="entry name" value="FIMBRIAL CHAPERONE YADV-RELATED"/>
    <property type="match status" value="1"/>
</dbReference>
<reference evidence="8 9" key="1">
    <citation type="journal article" date="2006" name="Genome Biol.">
        <title>Genomic analysis reveals that Pseudomonas aeruginosa virulence is combinatorial.</title>
        <authorList>
            <person name="Lee D.G."/>
            <person name="Urbach J.M."/>
            <person name="Wu G."/>
            <person name="Liberati N.T."/>
            <person name="Feinbaum R.L."/>
            <person name="Miyata S."/>
            <person name="Diggins L.T."/>
            <person name="He J."/>
            <person name="Saucier M."/>
            <person name="Deziel E."/>
            <person name="Friedman L."/>
            <person name="Li L."/>
            <person name="Grills G."/>
            <person name="Montgomery K."/>
            <person name="Kucherlapati R."/>
            <person name="Rahme L.G."/>
            <person name="Ausubel F.M."/>
        </authorList>
    </citation>
    <scope>NUCLEOTIDE SEQUENCE [LARGE SCALE GENOMIC DNA]</scope>
    <source>
        <strain evidence="8 9">UCBPP-PA14</strain>
    </source>
</reference>
<sequence>MTGVGLGRCGTAWVLLVALVADASASLSVIGTRFIYPAGVSALTIRVGNVGTRPALVQAWLDRGDETADPSAVTVPFILSPPLLRMDPQETQALQLRHTGEPLPDDRESLFWVNLLEVPGREDGSGNLLLVSYRLRMKLLFRPQGLAGDPRAAARQVVWRLRPAVRPGQRALLEADNRSPYHVSLVRLELGEGDLAMSLGSLTLPPFALTPLSLPAVPGEAARVHFDAVGDDGQIERGDAPAERYP</sequence>
<keyword evidence="5" id="KW-0143">Chaperone</keyword>
<feature type="domain" description="Pili assembly chaperone C-terminal" evidence="7">
    <location>
        <begin position="176"/>
        <end position="236"/>
    </location>
</feature>
<dbReference type="InterPro" id="IPR016147">
    <property type="entry name" value="Pili_assmbl_chaperone_N"/>
</dbReference>
<dbReference type="HOGENOM" id="CLU_070768_0_2_6"/>
<dbReference type="Proteomes" id="UP000000653">
    <property type="component" value="Chromosome"/>
</dbReference>
<dbReference type="InterPro" id="IPR050643">
    <property type="entry name" value="Periplasmic_pilus_chap"/>
</dbReference>
<protein>
    <submittedName>
        <fullName evidence="8">Chaperone CupB4</fullName>
    </submittedName>
</protein>
<dbReference type="EMBL" id="CP000438">
    <property type="protein sequence ID" value="ABJ13355.1"/>
    <property type="molecule type" value="Genomic_DNA"/>
</dbReference>
<dbReference type="GO" id="GO:0071555">
    <property type="term" value="P:cell wall organization"/>
    <property type="evidence" value="ECO:0007669"/>
    <property type="project" value="InterPro"/>
</dbReference>
<dbReference type="InterPro" id="IPR013783">
    <property type="entry name" value="Ig-like_fold"/>
</dbReference>
<dbReference type="InterPro" id="IPR008962">
    <property type="entry name" value="PapD-like_sf"/>
</dbReference>
<evidence type="ECO:0000313" key="9">
    <source>
        <dbReference type="Proteomes" id="UP000000653"/>
    </source>
</evidence>
<keyword evidence="3" id="KW-0732">Signal</keyword>
<dbReference type="SUPFAM" id="SSF49354">
    <property type="entry name" value="PapD-like"/>
    <property type="match status" value="1"/>
</dbReference>
<evidence type="ECO:0000259" key="6">
    <source>
        <dbReference type="Pfam" id="PF00345"/>
    </source>
</evidence>
<dbReference type="Gene3D" id="2.60.40.10">
    <property type="entry name" value="Immunoglobulins"/>
    <property type="match status" value="2"/>
</dbReference>
<evidence type="ECO:0000313" key="8">
    <source>
        <dbReference type="EMBL" id="ABJ13355.1"/>
    </source>
</evidence>
<dbReference type="GO" id="GO:0030288">
    <property type="term" value="C:outer membrane-bounded periplasmic space"/>
    <property type="evidence" value="ECO:0007669"/>
    <property type="project" value="InterPro"/>
</dbReference>
<evidence type="ECO:0000256" key="5">
    <source>
        <dbReference type="ARBA" id="ARBA00023186"/>
    </source>
</evidence>
<evidence type="ECO:0000259" key="7">
    <source>
        <dbReference type="Pfam" id="PF02753"/>
    </source>
</evidence>
<keyword evidence="4" id="KW-0574">Periplasm</keyword>
<dbReference type="PANTHER" id="PTHR30251">
    <property type="entry name" value="PILUS ASSEMBLY CHAPERONE"/>
    <property type="match status" value="1"/>
</dbReference>
<evidence type="ECO:0000256" key="4">
    <source>
        <dbReference type="ARBA" id="ARBA00022764"/>
    </source>
</evidence>
<dbReference type="Pfam" id="PF02753">
    <property type="entry name" value="PapD_C"/>
    <property type="match status" value="1"/>
</dbReference>
<comment type="similarity">
    <text evidence="2">Belongs to the periplasmic pilus chaperone family.</text>
</comment>
<accession>A0A0H2ZG22</accession>
<dbReference type="Pfam" id="PF00345">
    <property type="entry name" value="PapD_N"/>
    <property type="match status" value="1"/>
</dbReference>
<dbReference type="InterPro" id="IPR036316">
    <property type="entry name" value="Pili_assmbl_chap_C_dom_sf"/>
</dbReference>
<comment type="subcellular location">
    <subcellularLocation>
        <location evidence="1">Periplasm</location>
    </subcellularLocation>
</comment>
<dbReference type="BioCyc" id="PAER208963:G1G74-920-MONOMER"/>
<dbReference type="InterPro" id="IPR001829">
    <property type="entry name" value="Pili_assmbl_chaperone_bac"/>
</dbReference>
<dbReference type="SUPFAM" id="SSF49584">
    <property type="entry name" value="Periplasmic chaperone C-domain"/>
    <property type="match status" value="1"/>
</dbReference>
<evidence type="ECO:0000256" key="3">
    <source>
        <dbReference type="ARBA" id="ARBA00022729"/>
    </source>
</evidence>
<dbReference type="PRINTS" id="PR00969">
    <property type="entry name" value="CHAPERONPILI"/>
</dbReference>
<gene>
    <name evidence="8" type="primary">cupB4</name>
    <name evidence="8" type="ordered locus">PA14_11090</name>
</gene>
<dbReference type="RefSeq" id="WP_003137605.1">
    <property type="nucleotide sequence ID" value="NC_008463.1"/>
</dbReference>
<dbReference type="InterPro" id="IPR016148">
    <property type="entry name" value="Pili_assmbl_chaperone_C"/>
</dbReference>
<evidence type="ECO:0000256" key="2">
    <source>
        <dbReference type="ARBA" id="ARBA00007399"/>
    </source>
</evidence>
<organism evidence="8 9">
    <name type="scientific">Pseudomonas aeruginosa (strain UCBPP-PA14)</name>
    <dbReference type="NCBI Taxonomy" id="208963"/>
    <lineage>
        <taxon>Bacteria</taxon>
        <taxon>Pseudomonadati</taxon>
        <taxon>Pseudomonadota</taxon>
        <taxon>Gammaproteobacteria</taxon>
        <taxon>Pseudomonadales</taxon>
        <taxon>Pseudomonadaceae</taxon>
        <taxon>Pseudomonas</taxon>
    </lineage>
</organism>
<dbReference type="KEGG" id="pau:PA14_11090"/>
<proteinExistence type="inferred from homology"/>
<dbReference type="AlphaFoldDB" id="A0A0H2ZG22"/>
<name>A0A0H2ZG22_PSEAB</name>